<dbReference type="NCBIfam" id="TIGR00219">
    <property type="entry name" value="mreC"/>
    <property type="match status" value="1"/>
</dbReference>
<comment type="function">
    <text evidence="5">Involved in formation and maintenance of cell shape.</text>
</comment>
<keyword evidence="9" id="KW-1185">Reference proteome</keyword>
<dbReference type="PANTHER" id="PTHR34138">
    <property type="entry name" value="CELL SHAPE-DETERMINING PROTEIN MREC"/>
    <property type="match status" value="1"/>
</dbReference>
<dbReference type="Gene3D" id="2.40.10.350">
    <property type="entry name" value="Rod shape-determining protein MreC, domain 2"/>
    <property type="match status" value="1"/>
</dbReference>
<dbReference type="RefSeq" id="WP_275476564.1">
    <property type="nucleotide sequence ID" value="NZ_CP162940.1"/>
</dbReference>
<evidence type="ECO:0000313" key="8">
    <source>
        <dbReference type="EMBL" id="MFB5191106.1"/>
    </source>
</evidence>
<gene>
    <name evidence="8" type="primary">mreC</name>
    <name evidence="8" type="ORF">KKP3000_004610</name>
</gene>
<organism evidence="8 9">
    <name type="scientific">Alicyclobacillus fastidiosus</name>
    <dbReference type="NCBI Taxonomy" id="392011"/>
    <lineage>
        <taxon>Bacteria</taxon>
        <taxon>Bacillati</taxon>
        <taxon>Bacillota</taxon>
        <taxon>Bacilli</taxon>
        <taxon>Bacillales</taxon>
        <taxon>Alicyclobacillaceae</taxon>
        <taxon>Alicyclobacillus</taxon>
    </lineage>
</organism>
<dbReference type="Pfam" id="PF04085">
    <property type="entry name" value="MreC"/>
    <property type="match status" value="1"/>
</dbReference>
<evidence type="ECO:0000256" key="3">
    <source>
        <dbReference type="ARBA" id="ARBA00022960"/>
    </source>
</evidence>
<evidence type="ECO:0000313" key="9">
    <source>
        <dbReference type="Proteomes" id="UP001579974"/>
    </source>
</evidence>
<accession>A0ABV5AFQ6</accession>
<feature type="domain" description="Rod shape-determining protein MreC beta-barrel core" evidence="7">
    <location>
        <begin position="125"/>
        <end position="281"/>
    </location>
</feature>
<dbReference type="PANTHER" id="PTHR34138:SF1">
    <property type="entry name" value="CELL SHAPE-DETERMINING PROTEIN MREC"/>
    <property type="match status" value="1"/>
</dbReference>
<evidence type="ECO:0000256" key="1">
    <source>
        <dbReference type="ARBA" id="ARBA00009369"/>
    </source>
</evidence>
<proteinExistence type="inferred from homology"/>
<dbReference type="InterPro" id="IPR007221">
    <property type="entry name" value="MreC"/>
</dbReference>
<dbReference type="PIRSF" id="PIRSF038471">
    <property type="entry name" value="MreC"/>
    <property type="match status" value="1"/>
</dbReference>
<reference evidence="8 9" key="1">
    <citation type="journal article" date="2024" name="Int. J. Mol. Sci.">
        <title>Exploration of Alicyclobacillus spp. Genome in Search of Antibiotic Resistance.</title>
        <authorList>
            <person name="Bucka-Kolendo J."/>
            <person name="Kiousi D.E."/>
            <person name="Dekowska A."/>
            <person name="Mikolajczuk-Szczyrba A."/>
            <person name="Karadedos D.M."/>
            <person name="Michael P."/>
            <person name="Galanis A."/>
            <person name="Sokolowska B."/>
        </authorList>
    </citation>
    <scope>NUCLEOTIDE SEQUENCE [LARGE SCALE GENOMIC DNA]</scope>
    <source>
        <strain evidence="8 9">KKP 3000</strain>
    </source>
</reference>
<evidence type="ECO:0000256" key="6">
    <source>
        <dbReference type="SAM" id="Coils"/>
    </source>
</evidence>
<sequence>MSRYLTSRRLFLLLGSIIVLVVIAGLTISRGGRTASWPEQIVMNVENTVSGWVYRPVSKLTAFFGGLHDLRQMYVENAELKHDMQNYQDLNAQLQDAKAENLRLQQMLNFTDGAGKSLTRVPAHVVGREPSEWNSQLTIDVGSSQGVQPDMAVVAPDGSLVGRVEKVASGSAKVDLITDTQVGDGVAAFADTSTVQPFGVVTGSTRNQGALDMTFWGTLVQLPASKLVGTEVVTSGLSDVFPRGIVIGQITKVQYGPHNTVQTAIVQPAANLDYLQDVFVVRAPKQAGQGQ</sequence>
<dbReference type="EMBL" id="JBDXSU010000009">
    <property type="protein sequence ID" value="MFB5191106.1"/>
    <property type="molecule type" value="Genomic_DNA"/>
</dbReference>
<dbReference type="InterPro" id="IPR055342">
    <property type="entry name" value="MreC_beta-barrel_core"/>
</dbReference>
<name>A0ABV5AFQ6_9BACL</name>
<dbReference type="InterPro" id="IPR042177">
    <property type="entry name" value="Cell/Rod_1"/>
</dbReference>
<evidence type="ECO:0000256" key="4">
    <source>
        <dbReference type="ARBA" id="ARBA00032089"/>
    </source>
</evidence>
<evidence type="ECO:0000256" key="5">
    <source>
        <dbReference type="PIRNR" id="PIRNR038471"/>
    </source>
</evidence>
<evidence type="ECO:0000256" key="2">
    <source>
        <dbReference type="ARBA" id="ARBA00013855"/>
    </source>
</evidence>
<keyword evidence="3 5" id="KW-0133">Cell shape</keyword>
<dbReference type="Gene3D" id="2.40.10.340">
    <property type="entry name" value="Rod shape-determining protein MreC, domain 1"/>
    <property type="match status" value="1"/>
</dbReference>
<comment type="similarity">
    <text evidence="1 5">Belongs to the MreC family.</text>
</comment>
<comment type="caution">
    <text evidence="8">The sequence shown here is derived from an EMBL/GenBank/DDBJ whole genome shotgun (WGS) entry which is preliminary data.</text>
</comment>
<protein>
    <recommendedName>
        <fullName evidence="2 5">Cell shape-determining protein MreC</fullName>
    </recommendedName>
    <alternativeName>
        <fullName evidence="4 5">Cell shape protein MreC</fullName>
    </alternativeName>
</protein>
<feature type="coiled-coil region" evidence="6">
    <location>
        <begin position="70"/>
        <end position="107"/>
    </location>
</feature>
<dbReference type="InterPro" id="IPR042175">
    <property type="entry name" value="Cell/Rod_MreC_2"/>
</dbReference>
<dbReference type="Proteomes" id="UP001579974">
    <property type="component" value="Unassembled WGS sequence"/>
</dbReference>
<keyword evidence="6" id="KW-0175">Coiled coil</keyword>
<evidence type="ECO:0000259" key="7">
    <source>
        <dbReference type="Pfam" id="PF04085"/>
    </source>
</evidence>